<feature type="active site" description="Proton donor" evidence="5">
    <location>
        <position position="65"/>
    </location>
</feature>
<evidence type="ECO:0000313" key="6">
    <source>
        <dbReference type="EMBL" id="QQL43786.1"/>
    </source>
</evidence>
<dbReference type="NCBIfam" id="TIGR03139">
    <property type="entry name" value="QueF-II"/>
    <property type="match status" value="1"/>
</dbReference>
<proteinExistence type="inferred from homology"/>
<comment type="pathway">
    <text evidence="5">tRNA modification; tRNA-queuosine biosynthesis.</text>
</comment>
<keyword evidence="2 5" id="KW-0671">Queuosine biosynthesis</keyword>
<keyword evidence="7" id="KW-1185">Reference proteome</keyword>
<dbReference type="Proteomes" id="UP000475117">
    <property type="component" value="Chromosome"/>
</dbReference>
<comment type="similarity">
    <text evidence="5">Belongs to the GTP cyclohydrolase I family. QueF type 1 subfamily.</text>
</comment>
<evidence type="ECO:0000256" key="2">
    <source>
        <dbReference type="ARBA" id="ARBA00022785"/>
    </source>
</evidence>
<comment type="caution">
    <text evidence="5">Lacks conserved residue(s) required for the propagation of feature annotation.</text>
</comment>
<name>A0A6B3L991_9BACT</name>
<dbReference type="PANTHER" id="PTHR34354">
    <property type="entry name" value="NADPH-DEPENDENT 7-CYANO-7-DEAZAGUANINE REDUCTASE"/>
    <property type="match status" value="1"/>
</dbReference>
<dbReference type="InterPro" id="IPR029500">
    <property type="entry name" value="QueF"/>
</dbReference>
<dbReference type="InterPro" id="IPR050084">
    <property type="entry name" value="NADPH_dep_7-cyano-7-deazaG_red"/>
</dbReference>
<dbReference type="EMBL" id="CP066776">
    <property type="protein sequence ID" value="QQL43786.1"/>
    <property type="molecule type" value="Genomic_DNA"/>
</dbReference>
<dbReference type="InterPro" id="IPR043133">
    <property type="entry name" value="GTP-CH-I_C/QueF"/>
</dbReference>
<organism evidence="6 7">
    <name type="scientific">Sulfuriroseicoccus oceanibius</name>
    <dbReference type="NCBI Taxonomy" id="2707525"/>
    <lineage>
        <taxon>Bacteria</taxon>
        <taxon>Pseudomonadati</taxon>
        <taxon>Verrucomicrobiota</taxon>
        <taxon>Verrucomicrobiia</taxon>
        <taxon>Verrucomicrobiales</taxon>
        <taxon>Verrucomicrobiaceae</taxon>
        <taxon>Sulfuriroseicoccus</taxon>
    </lineage>
</organism>
<dbReference type="Pfam" id="PF14489">
    <property type="entry name" value="QueF"/>
    <property type="match status" value="1"/>
</dbReference>
<dbReference type="GO" id="GO:0008616">
    <property type="term" value="P:tRNA queuosine(34) biosynthetic process"/>
    <property type="evidence" value="ECO:0007669"/>
    <property type="project" value="UniProtKB-UniRule"/>
</dbReference>
<evidence type="ECO:0000256" key="3">
    <source>
        <dbReference type="ARBA" id="ARBA00022857"/>
    </source>
</evidence>
<evidence type="ECO:0000256" key="1">
    <source>
        <dbReference type="ARBA" id="ARBA00022490"/>
    </source>
</evidence>
<keyword evidence="1 5" id="KW-0963">Cytoplasm</keyword>
<protein>
    <recommendedName>
        <fullName evidence="5">NADPH-dependent 7-cyano-7-deazaguanine reductase</fullName>
        <ecNumber evidence="5">1.7.1.13</ecNumber>
    </recommendedName>
    <alternativeName>
        <fullName evidence="5">7-cyano-7-carbaguanine reductase</fullName>
    </alternativeName>
    <alternativeName>
        <fullName evidence="5">NADPH-dependent nitrile oxidoreductase</fullName>
    </alternativeName>
    <alternativeName>
        <fullName evidence="5">PreQ(0) reductase</fullName>
    </alternativeName>
</protein>
<keyword evidence="4 5" id="KW-0560">Oxidoreductase</keyword>
<dbReference type="Gene3D" id="3.30.1130.10">
    <property type="match status" value="1"/>
</dbReference>
<comment type="function">
    <text evidence="5">Catalyzes the NADPH-dependent reduction of 7-cyano-7-deazaguanine (preQ0) to 7-aminomethyl-7-deazaguanine (preQ1).</text>
</comment>
<evidence type="ECO:0000256" key="5">
    <source>
        <dbReference type="HAMAP-Rule" id="MF_00818"/>
    </source>
</evidence>
<dbReference type="GO" id="GO:0033739">
    <property type="term" value="F:preQ1 synthase activity"/>
    <property type="evidence" value="ECO:0007669"/>
    <property type="project" value="UniProtKB-UniRule"/>
</dbReference>
<dbReference type="KEGG" id="soa:G3M56_007700"/>
<accession>A0A6B3L991</accession>
<dbReference type="AlphaFoldDB" id="A0A6B3L991"/>
<dbReference type="UniPathway" id="UPA00392"/>
<comment type="catalytic activity">
    <reaction evidence="5">
        <text>7-aminomethyl-7-carbaguanine + 2 NADP(+) = 7-cyano-7-carbaguanine + 2 NADPH + 3 H(+)</text>
        <dbReference type="Rhea" id="RHEA:13409"/>
        <dbReference type="ChEBI" id="CHEBI:15378"/>
        <dbReference type="ChEBI" id="CHEBI:45075"/>
        <dbReference type="ChEBI" id="CHEBI:57783"/>
        <dbReference type="ChEBI" id="CHEBI:58349"/>
        <dbReference type="ChEBI" id="CHEBI:58703"/>
        <dbReference type="EC" id="1.7.1.13"/>
    </reaction>
</comment>
<dbReference type="PANTHER" id="PTHR34354:SF1">
    <property type="entry name" value="NADPH-DEPENDENT 7-CYANO-7-DEAZAGUANINE REDUCTASE"/>
    <property type="match status" value="1"/>
</dbReference>
<sequence>MTTQEPSNENRRGLGLLGRSENVLPQSPDDAKLETFANHTPEREYWIHFDCPEFTSLCPVTGQPDTARIQIRYIPNEICVETKSLKFYLSSFRNHAAFNEEVVNRILTDLVAACEPKQMVVRGSFGSRGGIRLTCQATFPDNAPLAGTMTPEV</sequence>
<dbReference type="HAMAP" id="MF_00818">
    <property type="entry name" value="QueF_type1"/>
    <property type="match status" value="1"/>
</dbReference>
<gene>
    <name evidence="5 6" type="primary">queF</name>
    <name evidence="6" type="ORF">G3M56_007700</name>
</gene>
<feature type="binding site" evidence="5">
    <location>
        <begin position="80"/>
        <end position="82"/>
    </location>
    <ligand>
        <name>substrate</name>
    </ligand>
</feature>
<dbReference type="GO" id="GO:0005737">
    <property type="term" value="C:cytoplasm"/>
    <property type="evidence" value="ECO:0007669"/>
    <property type="project" value="UniProtKB-SubCell"/>
</dbReference>
<evidence type="ECO:0000313" key="7">
    <source>
        <dbReference type="Proteomes" id="UP000475117"/>
    </source>
</evidence>
<keyword evidence="3 5" id="KW-0521">NADP</keyword>
<feature type="active site" description="Thioimide intermediate" evidence="5">
    <location>
        <position position="58"/>
    </location>
</feature>
<evidence type="ECO:0000256" key="4">
    <source>
        <dbReference type="ARBA" id="ARBA00023002"/>
    </source>
</evidence>
<reference evidence="6 7" key="1">
    <citation type="submission" date="2020-12" db="EMBL/GenBank/DDBJ databases">
        <title>Sulforoseuscoccus oceanibium gen. nov., sp. nov., a representative of the phylum Verrucomicrobia with special cytoplasmic membrane, and proposal of Sulforoseuscoccusaceae fam. nov.</title>
        <authorList>
            <person name="Xi F."/>
        </authorList>
    </citation>
    <scope>NUCLEOTIDE SEQUENCE [LARGE SCALE GENOMIC DNA]</scope>
    <source>
        <strain evidence="6 7">T37</strain>
    </source>
</reference>
<dbReference type="EC" id="1.7.1.13" evidence="5"/>
<dbReference type="SUPFAM" id="SSF55620">
    <property type="entry name" value="Tetrahydrobiopterin biosynthesis enzymes-like"/>
    <property type="match status" value="1"/>
</dbReference>
<dbReference type="RefSeq" id="WP_164361739.1">
    <property type="nucleotide sequence ID" value="NZ_CP066776.1"/>
</dbReference>
<comment type="subcellular location">
    <subcellularLocation>
        <location evidence="5">Cytoplasm</location>
    </subcellularLocation>
</comment>
<dbReference type="InterPro" id="IPR016856">
    <property type="entry name" value="QueF_type1"/>
</dbReference>